<dbReference type="EnsemblPlants" id="PGSC0003DMT400085974">
    <property type="protein sequence ID" value="PGSC0003DMT400085974"/>
    <property type="gene ID" value="PGSC0003DMG400035545"/>
</dbReference>
<name>M1DAP8_SOLTU</name>
<dbReference type="Gramene" id="PGSC0003DMT400085974">
    <property type="protein sequence ID" value="PGSC0003DMT400085974"/>
    <property type="gene ID" value="PGSC0003DMG400035545"/>
</dbReference>
<sequence>MASSEMTGRNGDRFDIHELSLWSPVFFVQVWAWERIVSLQPEQAPNYNIVRWVRIRRWHNMKQSGVINVRATIDSSRVFFRWRPYTLAMEGWSIPKFYKDKEEWTIVGRKNLDIEMESFVRCLRASELVGFDCQEPY</sequence>
<organism evidence="2 3">
    <name type="scientific">Solanum tuberosum</name>
    <name type="common">Potato</name>
    <dbReference type="NCBI Taxonomy" id="4113"/>
    <lineage>
        <taxon>Eukaryota</taxon>
        <taxon>Viridiplantae</taxon>
        <taxon>Streptophyta</taxon>
        <taxon>Embryophyta</taxon>
        <taxon>Tracheophyta</taxon>
        <taxon>Spermatophyta</taxon>
        <taxon>Magnoliopsida</taxon>
        <taxon>eudicotyledons</taxon>
        <taxon>Gunneridae</taxon>
        <taxon>Pentapetalae</taxon>
        <taxon>asterids</taxon>
        <taxon>lamiids</taxon>
        <taxon>Solanales</taxon>
        <taxon>Solanaceae</taxon>
        <taxon>Solanoideae</taxon>
        <taxon>Solaneae</taxon>
        <taxon>Solanum</taxon>
    </lineage>
</organism>
<feature type="domain" description="Aminotransferase-like plant mobile" evidence="1">
    <location>
        <begin position="17"/>
        <end position="137"/>
    </location>
</feature>
<dbReference type="InterPro" id="IPR044824">
    <property type="entry name" value="MAIN-like"/>
</dbReference>
<proteinExistence type="predicted"/>
<reference evidence="2" key="2">
    <citation type="submission" date="2015-06" db="UniProtKB">
        <authorList>
            <consortium name="EnsemblPlants"/>
        </authorList>
    </citation>
    <scope>IDENTIFICATION</scope>
    <source>
        <strain evidence="2">DM1-3 516 R44</strain>
    </source>
</reference>
<dbReference type="InParanoid" id="M1DAP8"/>
<dbReference type="PaxDb" id="4113-PGSC0003DMT400085974"/>
<keyword evidence="3" id="KW-1185">Reference proteome</keyword>
<dbReference type="Proteomes" id="UP000011115">
    <property type="component" value="Unassembled WGS sequence"/>
</dbReference>
<dbReference type="HOGENOM" id="CLU_127354_0_0_1"/>
<dbReference type="STRING" id="4113.M1DAP8"/>
<protein>
    <recommendedName>
        <fullName evidence="1">Aminotransferase-like plant mobile domain-containing protein</fullName>
    </recommendedName>
</protein>
<evidence type="ECO:0000313" key="3">
    <source>
        <dbReference type="Proteomes" id="UP000011115"/>
    </source>
</evidence>
<dbReference type="Pfam" id="PF10536">
    <property type="entry name" value="PMD"/>
    <property type="match status" value="1"/>
</dbReference>
<dbReference type="PANTHER" id="PTHR46033">
    <property type="entry name" value="PROTEIN MAIN-LIKE 2"/>
    <property type="match status" value="1"/>
</dbReference>
<dbReference type="InterPro" id="IPR019557">
    <property type="entry name" value="AminoTfrase-like_pln_mobile"/>
</dbReference>
<dbReference type="AlphaFoldDB" id="M1DAP8"/>
<dbReference type="GO" id="GO:0010073">
    <property type="term" value="P:meristem maintenance"/>
    <property type="evidence" value="ECO:0007669"/>
    <property type="project" value="InterPro"/>
</dbReference>
<accession>M1DAP8</accession>
<dbReference type="PANTHER" id="PTHR46033:SF67">
    <property type="entry name" value="AMINOTRANSFERASE-LIKE, PLANT MOBILE DOMAIN FAMILY PROTEIN"/>
    <property type="match status" value="1"/>
</dbReference>
<reference evidence="3" key="1">
    <citation type="journal article" date="2011" name="Nature">
        <title>Genome sequence and analysis of the tuber crop potato.</title>
        <authorList>
            <consortium name="The Potato Genome Sequencing Consortium"/>
        </authorList>
    </citation>
    <scope>NUCLEOTIDE SEQUENCE [LARGE SCALE GENOMIC DNA]</scope>
    <source>
        <strain evidence="3">cv. DM1-3 516 R44</strain>
    </source>
</reference>
<dbReference type="OMA" id="RFDIHEL"/>
<evidence type="ECO:0000259" key="1">
    <source>
        <dbReference type="Pfam" id="PF10536"/>
    </source>
</evidence>
<dbReference type="eggNOG" id="ENOG502QSN7">
    <property type="taxonomic scope" value="Eukaryota"/>
</dbReference>
<evidence type="ECO:0000313" key="2">
    <source>
        <dbReference type="EnsemblPlants" id="PGSC0003DMT400085974"/>
    </source>
</evidence>